<dbReference type="EMBL" id="KL410063">
    <property type="protein sequence ID" value="KFQ93798.1"/>
    <property type="molecule type" value="Genomic_DNA"/>
</dbReference>
<feature type="compositionally biased region" description="Polar residues" evidence="4">
    <location>
        <begin position="698"/>
        <end position="723"/>
    </location>
</feature>
<dbReference type="AlphaFoldDB" id="A0A091VVV1"/>
<feature type="region of interest" description="Disordered" evidence="4">
    <location>
        <begin position="51"/>
        <end position="74"/>
    </location>
</feature>
<dbReference type="InterPro" id="IPR013761">
    <property type="entry name" value="SAM/pointed_sf"/>
</dbReference>
<keyword evidence="6" id="KW-1185">Reference proteome</keyword>
<evidence type="ECO:0000256" key="4">
    <source>
        <dbReference type="SAM" id="MobiDB-lite"/>
    </source>
</evidence>
<keyword evidence="1" id="KW-0805">Transcription regulation</keyword>
<feature type="compositionally biased region" description="Basic and acidic residues" evidence="4">
    <location>
        <begin position="60"/>
        <end position="74"/>
    </location>
</feature>
<proteinExistence type="predicted"/>
<feature type="compositionally biased region" description="Acidic residues" evidence="4">
    <location>
        <begin position="470"/>
        <end position="484"/>
    </location>
</feature>
<feature type="compositionally biased region" description="Low complexity" evidence="4">
    <location>
        <begin position="416"/>
        <end position="427"/>
    </location>
</feature>
<reference evidence="5 6" key="1">
    <citation type="submission" date="2014-04" db="EMBL/GenBank/DDBJ databases">
        <title>Genome evolution of avian class.</title>
        <authorList>
            <person name="Zhang G."/>
            <person name="Li C."/>
        </authorList>
    </citation>
    <scope>NUCLEOTIDE SEQUENCE [LARGE SCALE GENOMIC DNA]</scope>
    <source>
        <strain evidence="5">BGI_Y956</strain>
    </source>
</reference>
<dbReference type="PANTHER" id="PTHR10417">
    <property type="entry name" value="GLUCOCORTICOID MODULATORY ELEMENT-BINDING PROTEIN"/>
    <property type="match status" value="1"/>
</dbReference>
<keyword evidence="3" id="KW-0539">Nucleus</keyword>
<feature type="region of interest" description="Disordered" evidence="4">
    <location>
        <begin position="681"/>
        <end position="723"/>
    </location>
</feature>
<accession>A0A091VVV1</accession>
<evidence type="ECO:0000313" key="6">
    <source>
        <dbReference type="Proteomes" id="UP000053283"/>
    </source>
</evidence>
<gene>
    <name evidence="5" type="ORF">Y956_10703</name>
</gene>
<dbReference type="PANTHER" id="PTHR10417:SF15">
    <property type="entry name" value="STERILE ALPHA MOTIF DOMAIN-CONTAINING 11"/>
    <property type="match status" value="1"/>
</dbReference>
<organism evidence="5 6">
    <name type="scientific">Nipponia nippon</name>
    <name type="common">Crested ibis</name>
    <name type="synonym">Ibis nippon</name>
    <dbReference type="NCBI Taxonomy" id="128390"/>
    <lineage>
        <taxon>Eukaryota</taxon>
        <taxon>Metazoa</taxon>
        <taxon>Chordata</taxon>
        <taxon>Craniata</taxon>
        <taxon>Vertebrata</taxon>
        <taxon>Euteleostomi</taxon>
        <taxon>Archelosauria</taxon>
        <taxon>Archosauria</taxon>
        <taxon>Dinosauria</taxon>
        <taxon>Saurischia</taxon>
        <taxon>Theropoda</taxon>
        <taxon>Coelurosauria</taxon>
        <taxon>Aves</taxon>
        <taxon>Neognathae</taxon>
        <taxon>Neoaves</taxon>
        <taxon>Aequornithes</taxon>
        <taxon>Pelecaniformes</taxon>
        <taxon>Threskiornithidae</taxon>
        <taxon>Nipponia</taxon>
    </lineage>
</organism>
<feature type="compositionally biased region" description="Basic and acidic residues" evidence="4">
    <location>
        <begin position="162"/>
        <end position="176"/>
    </location>
</feature>
<sequence length="723" mass="79561">MSKGILQVHPPICDCPGCRISSPVNRGRLAEKRTIPLPPTRIPKKELTSIFSHSDDSEESDKSNGQHPEVKQEEDLHISIMKRRIHTHWDLNISFRETSCSRDNDLSTIISNLHQSRQLVMPETQSRCEFKRNSIDVGLGAADEILGKRRVCSPNSSSECPLESKKARSESPKENSHTPLLEDSVTQMTPEEHYRRMMSALNEHGTFEEQQQQRLYQLANSMAVPSHGGTGPLLSYSRAALGRYRPAGASCRPLPRYSFPVSRSEEQGGESELGNTWEDREISHPPPLLSPQNAPHIALGPHLRPPFLGVPSALCQTPGYGFLQPAQAEMFARQQEMLRKQNLARLEMSAEIIRQKELENLHRQRLLAGDPLSLHPGLPPDHPALRNVHDIPEGHPLREELSRRNAMLVLRHNNTPLLSLNPSVPSSATPPKEQPRRGSRKSAHHRAEPQGLSEAKELAEPRVRDGVPDCNDEEMKDSESDADVSDEKLESLKAESSSSTAELKECKETGKVCEGAKELGEATAGQNAPCSSSSAESPSHLLGPGINKTEVKYLPPASIPPPQPLPFGFPYTMSPYFHAGGGGAAGGEAVVWLQKRWCGYRTGAEDTRQIFLSLDLCSGFLQVFREQAIDGETLPLLTEEHLLNNMGLKLGPALKIRSQVAKRVGRVLYMAGFPMAFPLQPPGLRPPERDLPAADLRPSSTGSVASPFSSGLPSASRVSPKQE</sequence>
<feature type="region of interest" description="Disordered" evidence="4">
    <location>
        <begin position="416"/>
        <end position="508"/>
    </location>
</feature>
<feature type="non-terminal residue" evidence="5">
    <location>
        <position position="723"/>
    </location>
</feature>
<feature type="compositionally biased region" description="Low complexity" evidence="4">
    <location>
        <begin position="528"/>
        <end position="539"/>
    </location>
</feature>
<feature type="region of interest" description="Disordered" evidence="4">
    <location>
        <begin position="151"/>
        <end position="183"/>
    </location>
</feature>
<evidence type="ECO:0000256" key="1">
    <source>
        <dbReference type="ARBA" id="ARBA00023015"/>
    </source>
</evidence>
<keyword evidence="2" id="KW-0804">Transcription</keyword>
<protein>
    <submittedName>
        <fullName evidence="5">Sterile alpha motif domain-containing protein 11</fullName>
    </submittedName>
</protein>
<feature type="compositionally biased region" description="Basic and acidic residues" evidence="4">
    <location>
        <begin position="454"/>
        <end position="467"/>
    </location>
</feature>
<feature type="region of interest" description="Disordered" evidence="4">
    <location>
        <begin position="260"/>
        <end position="285"/>
    </location>
</feature>
<evidence type="ECO:0000256" key="3">
    <source>
        <dbReference type="ARBA" id="ARBA00023242"/>
    </source>
</evidence>
<dbReference type="Proteomes" id="UP000053283">
    <property type="component" value="Unassembled WGS sequence"/>
</dbReference>
<evidence type="ECO:0000313" key="5">
    <source>
        <dbReference type="EMBL" id="KFQ93798.1"/>
    </source>
</evidence>
<evidence type="ECO:0000256" key="2">
    <source>
        <dbReference type="ARBA" id="ARBA00023163"/>
    </source>
</evidence>
<dbReference type="SUPFAM" id="SSF47769">
    <property type="entry name" value="SAM/Pointed domain"/>
    <property type="match status" value="1"/>
</dbReference>
<feature type="region of interest" description="Disordered" evidence="4">
    <location>
        <begin position="523"/>
        <end position="547"/>
    </location>
</feature>
<name>A0A091VVV1_NIPNI</name>
<dbReference type="Gene3D" id="1.10.150.50">
    <property type="entry name" value="Transcription Factor, Ets-1"/>
    <property type="match status" value="1"/>
</dbReference>